<evidence type="ECO:0000256" key="2">
    <source>
        <dbReference type="ARBA" id="ARBA00022801"/>
    </source>
</evidence>
<evidence type="ECO:0000313" key="6">
    <source>
        <dbReference type="EMBL" id="KAF2402130.1"/>
    </source>
</evidence>
<evidence type="ECO:0000256" key="1">
    <source>
        <dbReference type="ARBA" id="ARBA00008061"/>
    </source>
</evidence>
<evidence type="ECO:0000256" key="3">
    <source>
        <dbReference type="ARBA" id="ARBA00023295"/>
    </source>
</evidence>
<reference evidence="6" key="1">
    <citation type="journal article" date="2020" name="Stud. Mycol.">
        <title>101 Dothideomycetes genomes: a test case for predicting lifestyles and emergence of pathogens.</title>
        <authorList>
            <person name="Haridas S."/>
            <person name="Albert R."/>
            <person name="Binder M."/>
            <person name="Bloem J."/>
            <person name="Labutti K."/>
            <person name="Salamov A."/>
            <person name="Andreopoulos B."/>
            <person name="Baker S."/>
            <person name="Barry K."/>
            <person name="Bills G."/>
            <person name="Bluhm B."/>
            <person name="Cannon C."/>
            <person name="Castanera R."/>
            <person name="Culley D."/>
            <person name="Daum C."/>
            <person name="Ezra D."/>
            <person name="Gonzalez J."/>
            <person name="Henrissat B."/>
            <person name="Kuo A."/>
            <person name="Liang C."/>
            <person name="Lipzen A."/>
            <person name="Lutzoni F."/>
            <person name="Magnuson J."/>
            <person name="Mondo S."/>
            <person name="Nolan M."/>
            <person name="Ohm R."/>
            <person name="Pangilinan J."/>
            <person name="Park H.-J."/>
            <person name="Ramirez L."/>
            <person name="Alfaro M."/>
            <person name="Sun H."/>
            <person name="Tritt A."/>
            <person name="Yoshinaga Y."/>
            <person name="Zwiers L.-H."/>
            <person name="Turgeon B."/>
            <person name="Goodwin S."/>
            <person name="Spatafora J."/>
            <person name="Crous P."/>
            <person name="Grigoriev I."/>
        </authorList>
    </citation>
    <scope>NUCLEOTIDE SEQUENCE</scope>
    <source>
        <strain evidence="6">CBS 262.69</strain>
    </source>
</reference>
<dbReference type="Proteomes" id="UP000799640">
    <property type="component" value="Unassembled WGS sequence"/>
</dbReference>
<dbReference type="Gene3D" id="3.20.20.80">
    <property type="entry name" value="Glycosidases"/>
    <property type="match status" value="1"/>
</dbReference>
<dbReference type="GO" id="GO:0004575">
    <property type="term" value="F:sucrose alpha-glucosidase activity"/>
    <property type="evidence" value="ECO:0007669"/>
    <property type="project" value="TreeGrafter"/>
</dbReference>
<dbReference type="FunFam" id="3.20.20.80:FF:000064">
    <property type="entry name" value="Oligo-1,6-glucosidase"/>
    <property type="match status" value="1"/>
</dbReference>
<keyword evidence="2 6" id="KW-0378">Hydrolase</keyword>
<evidence type="ECO:0000313" key="7">
    <source>
        <dbReference type="Proteomes" id="UP000799640"/>
    </source>
</evidence>
<dbReference type="Pfam" id="PF00128">
    <property type="entry name" value="Alpha-amylase"/>
    <property type="match status" value="1"/>
</dbReference>
<dbReference type="SUPFAM" id="SSF51445">
    <property type="entry name" value="(Trans)glycosidases"/>
    <property type="match status" value="1"/>
</dbReference>
<sequence length="587" mass="67112">MAQLSPHSKPAWWKEVVVYQIYPASFNDTNGDGCGDVPGITAKLDYLKDLGVDVVWLSPIYKSPHVDMGYDISDYETIDPRYGSLDDVDTLIAELGKRDMKLIMDLVVNHTSDQHHWFLESRSSTTNPKRDWYIWKPPRYDADGTRRPPTNWAQILDNAESAWTYDEVTDSYFLSLFTPAQPDLNWENPAVRAAVHDVLRFWLKRGVSGFRMDVINLISKIQTYPDAPIKDPESTYQMADAFFAQGPRLREFLTDMRREVLDHFDTMTVGEMPFEPSDEDIISYVNGDTGPLNMIFPFDLVTIDGVPGASKFTPFSWDARHIGRVINRLQKLMFDGNGWNSVFCENHDNPRSVTRYTDDSDETRERGAKLLALMAVGQSGTLYIYQGQELGLRNFSADWPMEEYKDIESIKYWEWAKSTFANDPAKLEEMRLGLWAKARDNSRTPMQWDGSANAGFCPEGVTPWMRVNDDYQTVNAAAQVGRSDSVHAFWKQALKLRNQHEDLVLYGNFDLLERNSKEVVAWRRSMPGEEWVVVMNFSGKAVTWDLSGRGVEIAEWVLGNYDGYDREKAKSGLLLLLPWEGLIGTST</sequence>
<dbReference type="SMART" id="SM00642">
    <property type="entry name" value="Aamy"/>
    <property type="match status" value="1"/>
</dbReference>
<dbReference type="InterPro" id="IPR006047">
    <property type="entry name" value="GH13_cat_dom"/>
</dbReference>
<dbReference type="GO" id="GO:0000025">
    <property type="term" value="P:maltose catabolic process"/>
    <property type="evidence" value="ECO:0007669"/>
    <property type="project" value="TreeGrafter"/>
</dbReference>
<keyword evidence="7" id="KW-1185">Reference proteome</keyword>
<dbReference type="SUPFAM" id="SSF51011">
    <property type="entry name" value="Glycosyl hydrolase domain"/>
    <property type="match status" value="1"/>
</dbReference>
<dbReference type="GO" id="GO:0033934">
    <property type="term" value="F:glucan 1,4-alpha-maltotriohydrolase activity"/>
    <property type="evidence" value="ECO:0007669"/>
    <property type="project" value="TreeGrafter"/>
</dbReference>
<dbReference type="InterPro" id="IPR017853">
    <property type="entry name" value="GH"/>
</dbReference>
<dbReference type="InterPro" id="IPR045857">
    <property type="entry name" value="O16G_dom_2"/>
</dbReference>
<dbReference type="InterPro" id="IPR013780">
    <property type="entry name" value="Glyco_hydro_b"/>
</dbReference>
<evidence type="ECO:0000259" key="5">
    <source>
        <dbReference type="SMART" id="SM00642"/>
    </source>
</evidence>
<dbReference type="Gene3D" id="3.90.400.10">
    <property type="entry name" value="Oligo-1,6-glucosidase, Domain 2"/>
    <property type="match status" value="1"/>
</dbReference>
<dbReference type="PANTHER" id="PTHR10357">
    <property type="entry name" value="ALPHA-AMYLASE FAMILY MEMBER"/>
    <property type="match status" value="1"/>
</dbReference>
<dbReference type="Gene3D" id="2.60.40.1180">
    <property type="entry name" value="Golgi alpha-mannosidase II"/>
    <property type="match status" value="1"/>
</dbReference>
<gene>
    <name evidence="6" type="ORF">EJ06DRAFT_528261</name>
</gene>
<proteinExistence type="inferred from homology"/>
<dbReference type="EMBL" id="ML996691">
    <property type="protein sequence ID" value="KAF2402130.1"/>
    <property type="molecule type" value="Genomic_DNA"/>
</dbReference>
<dbReference type="AlphaFoldDB" id="A0A6G1I1H5"/>
<evidence type="ECO:0000256" key="4">
    <source>
        <dbReference type="ARBA" id="ARBA00026248"/>
    </source>
</evidence>
<accession>A0A6G1I1H5</accession>
<comment type="similarity">
    <text evidence="1">Belongs to the glycosyl hydrolase 13 family.</text>
</comment>
<dbReference type="GO" id="GO:0004574">
    <property type="term" value="F:oligo-1,6-glucosidase activity"/>
    <property type="evidence" value="ECO:0007669"/>
    <property type="project" value="TreeGrafter"/>
</dbReference>
<dbReference type="PANTHER" id="PTHR10357:SF232">
    <property type="entry name" value="GLYCOSYL HYDROLASE FAMILY 13 CATALYTIC DOMAIN-CONTAINING PROTEIN"/>
    <property type="match status" value="1"/>
</dbReference>
<dbReference type="OrthoDB" id="1740265at2759"/>
<organism evidence="6 7">
    <name type="scientific">Trichodelitschia bisporula</name>
    <dbReference type="NCBI Taxonomy" id="703511"/>
    <lineage>
        <taxon>Eukaryota</taxon>
        <taxon>Fungi</taxon>
        <taxon>Dikarya</taxon>
        <taxon>Ascomycota</taxon>
        <taxon>Pezizomycotina</taxon>
        <taxon>Dothideomycetes</taxon>
        <taxon>Dothideomycetes incertae sedis</taxon>
        <taxon>Phaeotrichales</taxon>
        <taxon>Phaeotrichaceae</taxon>
        <taxon>Trichodelitschia</taxon>
    </lineage>
</organism>
<dbReference type="FunFam" id="3.20.20.80:FF:000087">
    <property type="entry name" value="Oligo-1,6-glucosidase IMA1"/>
    <property type="match status" value="1"/>
</dbReference>
<dbReference type="GO" id="GO:0005987">
    <property type="term" value="P:sucrose catabolic process"/>
    <property type="evidence" value="ECO:0007669"/>
    <property type="project" value="TreeGrafter"/>
</dbReference>
<protein>
    <submittedName>
        <fullName evidence="6">Glycoside hydrolase</fullName>
    </submittedName>
</protein>
<keyword evidence="4" id="KW-0462">Maltose metabolism</keyword>
<keyword evidence="3" id="KW-0326">Glycosidase</keyword>
<dbReference type="GO" id="GO:0004556">
    <property type="term" value="F:alpha-amylase activity"/>
    <property type="evidence" value="ECO:0007669"/>
    <property type="project" value="TreeGrafter"/>
</dbReference>
<dbReference type="CDD" id="cd11333">
    <property type="entry name" value="AmyAc_SI_OligoGlu_DGase"/>
    <property type="match status" value="1"/>
</dbReference>
<feature type="domain" description="Glycosyl hydrolase family 13 catalytic" evidence="5">
    <location>
        <begin position="20"/>
        <end position="443"/>
    </location>
</feature>
<name>A0A6G1I1H5_9PEZI</name>